<protein>
    <submittedName>
        <fullName evidence="1">Uncharacterized protein</fullName>
    </submittedName>
</protein>
<evidence type="ECO:0000313" key="1">
    <source>
        <dbReference type="EMBL" id="KAJ9663663.1"/>
    </source>
</evidence>
<keyword evidence="2" id="KW-1185">Reference proteome</keyword>
<dbReference type="Proteomes" id="UP001172386">
    <property type="component" value="Unassembled WGS sequence"/>
</dbReference>
<dbReference type="EMBL" id="JAPDRQ010000007">
    <property type="protein sequence ID" value="KAJ9663663.1"/>
    <property type="molecule type" value="Genomic_DNA"/>
</dbReference>
<comment type="caution">
    <text evidence="1">The sequence shown here is derived from an EMBL/GenBank/DDBJ whole genome shotgun (WGS) entry which is preliminary data.</text>
</comment>
<accession>A0ACC3AJC2</accession>
<reference evidence="1" key="1">
    <citation type="submission" date="2022-10" db="EMBL/GenBank/DDBJ databases">
        <title>Culturing micro-colonial fungi from biological soil crusts in the Mojave desert and describing Neophaeococcomyces mojavensis, and introducing the new genera and species Taxawa tesnikishii.</title>
        <authorList>
            <person name="Kurbessoian T."/>
            <person name="Stajich J.E."/>
        </authorList>
    </citation>
    <scope>NUCLEOTIDE SEQUENCE</scope>
    <source>
        <strain evidence="1">JES_112</strain>
    </source>
</reference>
<sequence>MAAASSIAPAVLDAAIMIEKRSSTADRIANDPIAAPLAASNKIRVVAPHEYKQAAECLAEAFKEDHCVRYAIDTPDRMHWTEEERYQLHKQALEYVVYAHCLKGLVTSVGPNFDSVACWMPPGKNIDDLFTICRSGMWRLGYQLSREGRDRYFKEFLPLLSSTKAEVLGERDDHSWYLNYIGTKTGSRGKGYARQLIEHISAVADRAGQACYLESSHEVNLKIYQKMGFDLRKQIYLTRSHEEIRMDVMVREPRKNLSEKMKI</sequence>
<name>A0ACC3AJC2_9EURO</name>
<gene>
    <name evidence="1" type="ORF">H2198_000675</name>
</gene>
<organism evidence="1 2">
    <name type="scientific">Neophaeococcomyces mojaviensis</name>
    <dbReference type="NCBI Taxonomy" id="3383035"/>
    <lineage>
        <taxon>Eukaryota</taxon>
        <taxon>Fungi</taxon>
        <taxon>Dikarya</taxon>
        <taxon>Ascomycota</taxon>
        <taxon>Pezizomycotina</taxon>
        <taxon>Eurotiomycetes</taxon>
        <taxon>Chaetothyriomycetidae</taxon>
        <taxon>Chaetothyriales</taxon>
        <taxon>Chaetothyriales incertae sedis</taxon>
        <taxon>Neophaeococcomyces</taxon>
    </lineage>
</organism>
<proteinExistence type="predicted"/>
<evidence type="ECO:0000313" key="2">
    <source>
        <dbReference type="Proteomes" id="UP001172386"/>
    </source>
</evidence>